<dbReference type="PANTHER" id="PTHR24251:SF37">
    <property type="entry name" value="CUB DOMAIN-CONTAINING PROTEIN"/>
    <property type="match status" value="1"/>
</dbReference>
<gene>
    <name evidence="5" type="primary">Cubilin</name>
    <name evidence="5" type="ORF">Cadr_000026822</name>
</gene>
<dbReference type="FunFam" id="2.60.120.290:FF:000018">
    <property type="entry name" value="cubilin"/>
    <property type="match status" value="1"/>
</dbReference>
<protein>
    <submittedName>
        <fullName evidence="5">Cubilin</fullName>
    </submittedName>
</protein>
<dbReference type="InterPro" id="IPR035914">
    <property type="entry name" value="Sperma_CUB_dom_sf"/>
</dbReference>
<organism evidence="5 6">
    <name type="scientific">Camelus dromedarius</name>
    <name type="common">Dromedary</name>
    <name type="synonym">Arabian camel</name>
    <dbReference type="NCBI Taxonomy" id="9838"/>
    <lineage>
        <taxon>Eukaryota</taxon>
        <taxon>Metazoa</taxon>
        <taxon>Chordata</taxon>
        <taxon>Craniata</taxon>
        <taxon>Vertebrata</taxon>
        <taxon>Euteleostomi</taxon>
        <taxon>Mammalia</taxon>
        <taxon>Eutheria</taxon>
        <taxon>Laurasiatheria</taxon>
        <taxon>Artiodactyla</taxon>
        <taxon>Tylopoda</taxon>
        <taxon>Camelidae</taxon>
        <taxon>Camelus</taxon>
    </lineage>
</organism>
<dbReference type="SUPFAM" id="SSF49854">
    <property type="entry name" value="Spermadhesin, CUB domain"/>
    <property type="match status" value="3"/>
</dbReference>
<accession>A0A5N4C4J0</accession>
<dbReference type="CDD" id="cd00041">
    <property type="entry name" value="CUB"/>
    <property type="match status" value="3"/>
</dbReference>
<dbReference type="PROSITE" id="PS01180">
    <property type="entry name" value="CUB"/>
    <property type="match status" value="3"/>
</dbReference>
<evidence type="ECO:0000256" key="1">
    <source>
        <dbReference type="ARBA" id="ARBA00022737"/>
    </source>
</evidence>
<feature type="domain" description="CUB" evidence="4">
    <location>
        <begin position="134"/>
        <end position="251"/>
    </location>
</feature>
<comment type="caution">
    <text evidence="5">The sequence shown here is derived from an EMBL/GenBank/DDBJ whole genome shotgun (WGS) entry which is preliminary data.</text>
</comment>
<feature type="domain" description="CUB" evidence="4">
    <location>
        <begin position="13"/>
        <end position="130"/>
    </location>
</feature>
<reference evidence="5 6" key="1">
    <citation type="journal article" date="2019" name="Mol. Ecol. Resour.">
        <title>Improving Illumina assemblies with Hi-C and long reads: an example with the North African dromedary.</title>
        <authorList>
            <person name="Elbers J.P."/>
            <person name="Rogers M.F."/>
            <person name="Perelman P.L."/>
            <person name="Proskuryakova A.A."/>
            <person name="Serdyukova N.A."/>
            <person name="Johnson W.E."/>
            <person name="Horin P."/>
            <person name="Corander J."/>
            <person name="Murphy D."/>
            <person name="Burger P.A."/>
        </authorList>
    </citation>
    <scope>NUCLEOTIDE SEQUENCE [LARGE SCALE GENOMIC DNA]</scope>
    <source>
        <strain evidence="5">Drom800</strain>
        <tissue evidence="5">Blood</tissue>
    </source>
</reference>
<evidence type="ECO:0000256" key="2">
    <source>
        <dbReference type="ARBA" id="ARBA00023157"/>
    </source>
</evidence>
<evidence type="ECO:0000259" key="4">
    <source>
        <dbReference type="PROSITE" id="PS01180"/>
    </source>
</evidence>
<evidence type="ECO:0000256" key="3">
    <source>
        <dbReference type="PROSITE-ProRule" id="PRU00059"/>
    </source>
</evidence>
<dbReference type="Gene3D" id="2.60.120.290">
    <property type="entry name" value="Spermadhesin, CUB domain"/>
    <property type="match status" value="3"/>
</dbReference>
<name>A0A5N4C4J0_CAMDR</name>
<dbReference type="FunFam" id="2.60.120.290:FF:000062">
    <property type="entry name" value="Cubilin"/>
    <property type="match status" value="1"/>
</dbReference>
<keyword evidence="2" id="KW-1015">Disulfide bond</keyword>
<keyword evidence="1" id="KW-0677">Repeat</keyword>
<evidence type="ECO:0000313" key="6">
    <source>
        <dbReference type="Proteomes" id="UP000299084"/>
    </source>
</evidence>
<keyword evidence="6" id="KW-1185">Reference proteome</keyword>
<dbReference type="AlphaFoldDB" id="A0A5N4C4J0"/>
<dbReference type="PANTHER" id="PTHR24251">
    <property type="entry name" value="OVOCHYMASE-RELATED"/>
    <property type="match status" value="1"/>
</dbReference>
<sequence>MCLCFNPGPQQGCGGYLTGSNYTLASPDSDLNGRYDKNLNCVWFIIAPVNKLIKLTFNTFALEAATTLQRCIYDYVKLYDGDSENANLAGTFCGSTVPAPFISSGNFLTVQFVSDLTLEREGFNATYTFVNMPCGGTYNATWTPQSISSPNSTDPDVPFSTCTWVIEAPPHQQVEITVWAFQLHSQDCDQNYLEFQDPPESHGNPGTRFCGRNATAVPTFYSSASTTIVIFKSEVFNRDSRVGFTYRIADCNREYTKAFGNLKSPGWPDDYASNVDCTVVLTVPQNHTVSLFFHSFGIEDSSGCTRDFLEVTYN</sequence>
<dbReference type="Pfam" id="PF00431">
    <property type="entry name" value="CUB"/>
    <property type="match status" value="3"/>
</dbReference>
<dbReference type="EMBL" id="JWIN03000035">
    <property type="protein sequence ID" value="KAB1253792.1"/>
    <property type="molecule type" value="Genomic_DNA"/>
</dbReference>
<dbReference type="SMART" id="SM00042">
    <property type="entry name" value="CUB"/>
    <property type="match status" value="2"/>
</dbReference>
<feature type="domain" description="CUB" evidence="4">
    <location>
        <begin position="251"/>
        <end position="314"/>
    </location>
</feature>
<dbReference type="Proteomes" id="UP000299084">
    <property type="component" value="Unassembled WGS sequence"/>
</dbReference>
<evidence type="ECO:0000313" key="5">
    <source>
        <dbReference type="EMBL" id="KAB1253792.1"/>
    </source>
</evidence>
<dbReference type="InterPro" id="IPR000859">
    <property type="entry name" value="CUB_dom"/>
</dbReference>
<proteinExistence type="predicted"/>
<comment type="caution">
    <text evidence="3">Lacks conserved residue(s) required for the propagation of feature annotation.</text>
</comment>